<name>A0ABW6IHT6_9CYAN</name>
<accession>A0ABW6IHT6</accession>
<comment type="caution">
    <text evidence="1">The sequence shown here is derived from an EMBL/GenBank/DDBJ whole genome shotgun (WGS) entry which is preliminary data.</text>
</comment>
<protein>
    <submittedName>
        <fullName evidence="1">Uncharacterized protein</fullName>
    </submittedName>
</protein>
<dbReference type="Proteomes" id="UP001600165">
    <property type="component" value="Unassembled WGS sequence"/>
</dbReference>
<keyword evidence="2" id="KW-1185">Reference proteome</keyword>
<proteinExistence type="predicted"/>
<dbReference type="EMBL" id="JBHZOL010000093">
    <property type="protein sequence ID" value="MFE4107778.1"/>
    <property type="molecule type" value="Genomic_DNA"/>
</dbReference>
<gene>
    <name evidence="1" type="ORF">ACFVKH_15935</name>
</gene>
<dbReference type="RefSeq" id="WP_377966822.1">
    <property type="nucleotide sequence ID" value="NZ_JBHZOL010000093.1"/>
</dbReference>
<evidence type="ECO:0000313" key="2">
    <source>
        <dbReference type="Proteomes" id="UP001600165"/>
    </source>
</evidence>
<reference evidence="1 2" key="1">
    <citation type="submission" date="2024-10" db="EMBL/GenBank/DDBJ databases">
        <authorList>
            <person name="Ratan Roy A."/>
            <person name="Morales Sandoval P.H."/>
            <person name="De Los Santos Villalobos S."/>
            <person name="Chakraborty S."/>
            <person name="Mukherjee J."/>
        </authorList>
    </citation>
    <scope>NUCLEOTIDE SEQUENCE [LARGE SCALE GENOMIC DNA]</scope>
    <source>
        <strain evidence="1 2">S1</strain>
    </source>
</reference>
<evidence type="ECO:0000313" key="1">
    <source>
        <dbReference type="EMBL" id="MFE4107778.1"/>
    </source>
</evidence>
<sequence length="75" mass="8068">MSMKVEGTVQRATVGLGGWMLVTAEGQSYEIYQESAPPDLLKEGLKVKVKGAVREDVMTLNMVGPVLAVESFEPA</sequence>
<organism evidence="1 2">
    <name type="scientific">Almyronema epifaneia S1</name>
    <dbReference type="NCBI Taxonomy" id="2991925"/>
    <lineage>
        <taxon>Bacteria</taxon>
        <taxon>Bacillati</taxon>
        <taxon>Cyanobacteriota</taxon>
        <taxon>Cyanophyceae</taxon>
        <taxon>Nodosilineales</taxon>
        <taxon>Nodosilineaceae</taxon>
        <taxon>Almyronema</taxon>
        <taxon>Almyronema epifaneia</taxon>
    </lineage>
</organism>